<gene>
    <name evidence="3" type="ORF">UFOPK3992_01250</name>
</gene>
<evidence type="ECO:0000313" key="3">
    <source>
        <dbReference type="EMBL" id="CAB5011476.1"/>
    </source>
</evidence>
<accession>A0A6J7Q2G2</accession>
<keyword evidence="2" id="KW-1133">Transmembrane helix</keyword>
<name>A0A6J7Q2G2_9ZZZZ</name>
<feature type="transmembrane region" description="Helical" evidence="2">
    <location>
        <begin position="700"/>
        <end position="720"/>
    </location>
</feature>
<organism evidence="3">
    <name type="scientific">freshwater metagenome</name>
    <dbReference type="NCBI Taxonomy" id="449393"/>
    <lineage>
        <taxon>unclassified sequences</taxon>
        <taxon>metagenomes</taxon>
        <taxon>ecological metagenomes</taxon>
    </lineage>
</organism>
<keyword evidence="2" id="KW-0472">Membrane</keyword>
<keyword evidence="2" id="KW-0812">Transmembrane</keyword>
<reference evidence="3" key="1">
    <citation type="submission" date="2020-05" db="EMBL/GenBank/DDBJ databases">
        <authorList>
            <person name="Chiriac C."/>
            <person name="Salcher M."/>
            <person name="Ghai R."/>
            <person name="Kavagutti S V."/>
        </authorList>
    </citation>
    <scope>NUCLEOTIDE SEQUENCE</scope>
</reference>
<dbReference type="AlphaFoldDB" id="A0A6J7Q2G2"/>
<dbReference type="EMBL" id="CAFBOZ010000178">
    <property type="protein sequence ID" value="CAB5011476.1"/>
    <property type="molecule type" value="Genomic_DNA"/>
</dbReference>
<sequence length="899" mass="91173">MTGRYIAKTAGTYSFRTLTGAHVWANGKACTQTVPCDVSLAAGASANLQVDMVSASTGTVALNIQVLAPGGSWVSVPMTDVRPGLGQVTRVDTPDQRTSGGAASSFYTMTRYDYAAGTGNPVAETSASGNTISFAWRPATGTSGQWGQMASATGPSGHTTTFSYYAPQQTATNCDSQAVDQGGQRSGTTLPGGSTTQQQYNTTGSLTEASASGAKACLTYRPDGSLASGSATGDGLTTYSVATNPAVGDNPLVSSRSTTIGVVTTTATSEISITGLLFRTTDSNGTLTTNAYDPSSRALTSVTETTAQSQTRTFTLGYDVYGQHTTTTLTGTGIGSALVLETINYLKGEVSKVTYANATTSETTRDNNGNLNKVTYAGFEGAKSVSELDTFSRANAILTRTLTDANGATVNFAGTYDLDHRLTTSTVTGTIPVTTKSTTLDLSGIAGASGNRQSETTVDSSDVSTTSTFTYDSADKLTSSTKPGLTSTISYDGQGRTTAIGDSTLSYDAAGNLATANGARGSLSFAANGDTVFTPTGGSAITLRLSGDMLLDSGNNLVGQVIDLENGVTVALNASGTPVAWRYDDLQGSPTWSTTGSTSSPAPSSTTVYDPWGTRISTTTPATPTTPLELALSMRGWKGTNALPIGDDFVVMGAREYSPAAGRFLQRDPVVNGSWNPYEFAGSDPWNSSDPSGNLSKGKWAGLGASIGIAILAIIIAIIFPPASILEAVVAGAVVGAVSAFAASTIEQTIDNQGKIDWTKVGLAVAMGAGIGAAVAGLAQAGPQLLGRLLISIARSTPAANGITGTVSRSVMSAAKALNRAAKALSAFRSSARSALGLGKLSSGVKAFSGSKLVDYGSRTAMSSLDDAAAAAGSSAGNSMINGASDLAVDAGHLASVLG</sequence>
<feature type="region of interest" description="Disordered" evidence="1">
    <location>
        <begin position="590"/>
        <end position="624"/>
    </location>
</feature>
<protein>
    <submittedName>
        <fullName evidence="3">Unannotated protein</fullName>
    </submittedName>
</protein>
<feature type="region of interest" description="Disordered" evidence="1">
    <location>
        <begin position="176"/>
        <end position="201"/>
    </location>
</feature>
<dbReference type="Gene3D" id="2.180.10.10">
    <property type="entry name" value="RHS repeat-associated core"/>
    <property type="match status" value="1"/>
</dbReference>
<dbReference type="NCBIfam" id="TIGR03696">
    <property type="entry name" value="Rhs_assc_core"/>
    <property type="match status" value="1"/>
</dbReference>
<evidence type="ECO:0000256" key="1">
    <source>
        <dbReference type="SAM" id="MobiDB-lite"/>
    </source>
</evidence>
<feature type="compositionally biased region" description="Low complexity" evidence="1">
    <location>
        <begin position="590"/>
        <end position="607"/>
    </location>
</feature>
<evidence type="ECO:0000256" key="2">
    <source>
        <dbReference type="SAM" id="Phobius"/>
    </source>
</evidence>
<feature type="compositionally biased region" description="Polar residues" evidence="1">
    <location>
        <begin position="186"/>
        <end position="201"/>
    </location>
</feature>
<dbReference type="InterPro" id="IPR022385">
    <property type="entry name" value="Rhs_assc_core"/>
</dbReference>
<proteinExistence type="predicted"/>
<feature type="transmembrane region" description="Helical" evidence="2">
    <location>
        <begin position="758"/>
        <end position="779"/>
    </location>
</feature>